<keyword evidence="1 3" id="KW-0547">Nucleotide-binding</keyword>
<evidence type="ECO:0000256" key="1">
    <source>
        <dbReference type="ARBA" id="ARBA00022741"/>
    </source>
</evidence>
<dbReference type="PROSITE" id="PS51161">
    <property type="entry name" value="ATP_CONE"/>
    <property type="match status" value="1"/>
</dbReference>
<evidence type="ECO:0000256" key="2">
    <source>
        <dbReference type="ARBA" id="ARBA00022840"/>
    </source>
</evidence>
<evidence type="ECO:0000259" key="4">
    <source>
        <dbReference type="PROSITE" id="PS51161"/>
    </source>
</evidence>
<evidence type="ECO:0000313" key="6">
    <source>
        <dbReference type="Proteomes" id="UP000075398"/>
    </source>
</evidence>
<feature type="domain" description="ATP-cone" evidence="4">
    <location>
        <begin position="2"/>
        <end position="90"/>
    </location>
</feature>
<dbReference type="AlphaFoldDB" id="A0A150IKD9"/>
<reference evidence="5 6" key="1">
    <citation type="journal article" date="2016" name="ISME J.">
        <title>Chasing the elusive Euryarchaeota class WSA2: genomes reveal a uniquely fastidious methyl-reducing methanogen.</title>
        <authorList>
            <person name="Nobu M.K."/>
            <person name="Narihiro T."/>
            <person name="Kuroda K."/>
            <person name="Mei R."/>
            <person name="Liu W.T."/>
        </authorList>
    </citation>
    <scope>NUCLEOTIDE SEQUENCE [LARGE SCALE GENOMIC DNA]</scope>
    <source>
        <strain evidence="5">U1lsi0528_Bin055</strain>
    </source>
</reference>
<dbReference type="Proteomes" id="UP000075398">
    <property type="component" value="Unassembled WGS sequence"/>
</dbReference>
<dbReference type="EMBL" id="LNGC01000243">
    <property type="protein sequence ID" value="KYC45134.1"/>
    <property type="molecule type" value="Genomic_DNA"/>
</dbReference>
<proteinExistence type="predicted"/>
<dbReference type="GO" id="GO:0005524">
    <property type="term" value="F:ATP binding"/>
    <property type="evidence" value="ECO:0007669"/>
    <property type="project" value="UniProtKB-UniRule"/>
</dbReference>
<dbReference type="Pfam" id="PF03477">
    <property type="entry name" value="ATP-cone"/>
    <property type="match status" value="1"/>
</dbReference>
<evidence type="ECO:0000256" key="3">
    <source>
        <dbReference type="PROSITE-ProRule" id="PRU00492"/>
    </source>
</evidence>
<comment type="caution">
    <text evidence="5">The sequence shown here is derived from an EMBL/GenBank/DDBJ whole genome shotgun (WGS) entry which is preliminary data.</text>
</comment>
<accession>A0A150IKD9</accession>
<dbReference type="InterPro" id="IPR005144">
    <property type="entry name" value="ATP-cone_dom"/>
</dbReference>
<sequence length="90" mass="10458">MTDVIKKDGRRERFDQEKLKDSIVSATREAGLMNRRWVDDVIENVSASAIAFSRGKKEVEAKTLREMILSDLDKLEKKIADAWREFDKTK</sequence>
<keyword evidence="2 3" id="KW-0067">ATP-binding</keyword>
<organism evidence="5 6">
    <name type="scientific">Candidatus Methanofastidiosum methylothiophilum</name>
    <dbReference type="NCBI Taxonomy" id="1705564"/>
    <lineage>
        <taxon>Archaea</taxon>
        <taxon>Methanobacteriati</taxon>
        <taxon>Methanobacteriota</taxon>
        <taxon>Stenosarchaea group</taxon>
        <taxon>Candidatus Methanofastidiosia</taxon>
        <taxon>Candidatus Methanofastidiosales</taxon>
        <taxon>Candidatus Methanofastidiosaceae</taxon>
        <taxon>Candidatus Methanofastidiosum</taxon>
    </lineage>
</organism>
<protein>
    <submittedName>
        <fullName evidence="5">Transcriptional regulator NrdR</fullName>
    </submittedName>
</protein>
<evidence type="ECO:0000313" key="5">
    <source>
        <dbReference type="EMBL" id="KYC45134.1"/>
    </source>
</evidence>
<gene>
    <name evidence="5" type="ORF">AMQ22_02234</name>
</gene>
<name>A0A150IKD9_9EURY</name>